<evidence type="ECO:0000256" key="1">
    <source>
        <dbReference type="SAM" id="SignalP"/>
    </source>
</evidence>
<feature type="chain" id="PRO_5010980637" evidence="1">
    <location>
        <begin position="25"/>
        <end position="107"/>
    </location>
</feature>
<reference evidence="3" key="3">
    <citation type="submission" date="2015-06" db="UniProtKB">
        <authorList>
            <consortium name="EnsemblMetazoa"/>
        </authorList>
    </citation>
    <scope>IDENTIFICATION</scope>
</reference>
<dbReference type="Proteomes" id="UP000015101">
    <property type="component" value="Unassembled WGS sequence"/>
</dbReference>
<dbReference type="EMBL" id="KB097519">
    <property type="protein sequence ID" value="ESN95533.1"/>
    <property type="molecule type" value="Genomic_DNA"/>
</dbReference>
<dbReference type="GeneID" id="20207237"/>
<evidence type="ECO:0000313" key="4">
    <source>
        <dbReference type="Proteomes" id="UP000015101"/>
    </source>
</evidence>
<dbReference type="KEGG" id="hro:HELRODRAFT_179308"/>
<dbReference type="RefSeq" id="XP_009026399.1">
    <property type="nucleotide sequence ID" value="XM_009028151.1"/>
</dbReference>
<organism evidence="3 4">
    <name type="scientific">Helobdella robusta</name>
    <name type="common">Californian leech</name>
    <dbReference type="NCBI Taxonomy" id="6412"/>
    <lineage>
        <taxon>Eukaryota</taxon>
        <taxon>Metazoa</taxon>
        <taxon>Spiralia</taxon>
        <taxon>Lophotrochozoa</taxon>
        <taxon>Annelida</taxon>
        <taxon>Clitellata</taxon>
        <taxon>Hirudinea</taxon>
        <taxon>Rhynchobdellida</taxon>
        <taxon>Glossiphoniidae</taxon>
        <taxon>Helobdella</taxon>
    </lineage>
</organism>
<keyword evidence="4" id="KW-1185">Reference proteome</keyword>
<dbReference type="AlphaFoldDB" id="T1FEI8"/>
<proteinExistence type="predicted"/>
<accession>T1FEI8</accession>
<evidence type="ECO:0000313" key="3">
    <source>
        <dbReference type="EnsemblMetazoa" id="HelroP179308"/>
    </source>
</evidence>
<keyword evidence="1" id="KW-0732">Signal</keyword>
<dbReference type="HOGENOM" id="CLU_2212783_0_0_1"/>
<sequence>MRTHNSRVTFFVVILLSSSWMVSSFEAEDLKPIEKTRAKRDSYIISPNLYKSIEQLDKLLSGSFRSSAALNRPRYGKRMDLNLQVKSPSELIKELEDILEEIKMLKP</sequence>
<protein>
    <submittedName>
        <fullName evidence="2 3">Uncharacterized protein</fullName>
    </submittedName>
</protein>
<gene>
    <name evidence="3" type="primary">20207237</name>
    <name evidence="2" type="ORF">HELRODRAFT_179308</name>
</gene>
<dbReference type="EMBL" id="AMQM01006804">
    <property type="status" value="NOT_ANNOTATED_CDS"/>
    <property type="molecule type" value="Genomic_DNA"/>
</dbReference>
<dbReference type="InParanoid" id="T1FEI8"/>
<name>T1FEI8_HELRO</name>
<reference evidence="2 4" key="2">
    <citation type="journal article" date="2013" name="Nature">
        <title>Insights into bilaterian evolution from three spiralian genomes.</title>
        <authorList>
            <person name="Simakov O."/>
            <person name="Marletaz F."/>
            <person name="Cho S.J."/>
            <person name="Edsinger-Gonzales E."/>
            <person name="Havlak P."/>
            <person name="Hellsten U."/>
            <person name="Kuo D.H."/>
            <person name="Larsson T."/>
            <person name="Lv J."/>
            <person name="Arendt D."/>
            <person name="Savage R."/>
            <person name="Osoegawa K."/>
            <person name="de Jong P."/>
            <person name="Grimwood J."/>
            <person name="Chapman J.A."/>
            <person name="Shapiro H."/>
            <person name="Aerts A."/>
            <person name="Otillar R.P."/>
            <person name="Terry A.Y."/>
            <person name="Boore J.L."/>
            <person name="Grigoriev I.V."/>
            <person name="Lindberg D.R."/>
            <person name="Seaver E.C."/>
            <person name="Weisblat D.A."/>
            <person name="Putnam N.H."/>
            <person name="Rokhsar D.S."/>
        </authorList>
    </citation>
    <scope>NUCLEOTIDE SEQUENCE</scope>
</reference>
<feature type="signal peptide" evidence="1">
    <location>
        <begin position="1"/>
        <end position="24"/>
    </location>
</feature>
<reference evidence="4" key="1">
    <citation type="submission" date="2012-12" db="EMBL/GenBank/DDBJ databases">
        <authorList>
            <person name="Hellsten U."/>
            <person name="Grimwood J."/>
            <person name="Chapman J.A."/>
            <person name="Shapiro H."/>
            <person name="Aerts A."/>
            <person name="Otillar R.P."/>
            <person name="Terry A.Y."/>
            <person name="Boore J.L."/>
            <person name="Simakov O."/>
            <person name="Marletaz F."/>
            <person name="Cho S.-J."/>
            <person name="Edsinger-Gonzales E."/>
            <person name="Havlak P."/>
            <person name="Kuo D.-H."/>
            <person name="Larsson T."/>
            <person name="Lv J."/>
            <person name="Arendt D."/>
            <person name="Savage R."/>
            <person name="Osoegawa K."/>
            <person name="de Jong P."/>
            <person name="Lindberg D.R."/>
            <person name="Seaver E.C."/>
            <person name="Weisblat D.A."/>
            <person name="Putnam N.H."/>
            <person name="Grigoriev I.V."/>
            <person name="Rokhsar D.S."/>
        </authorList>
    </citation>
    <scope>NUCLEOTIDE SEQUENCE</scope>
</reference>
<dbReference type="CTD" id="20207237"/>
<dbReference type="EnsemblMetazoa" id="HelroT179308">
    <property type="protein sequence ID" value="HelroP179308"/>
    <property type="gene ID" value="HelroG179308"/>
</dbReference>
<evidence type="ECO:0000313" key="2">
    <source>
        <dbReference type="EMBL" id="ESN95533.1"/>
    </source>
</evidence>